<dbReference type="RefSeq" id="WP_127787374.1">
    <property type="nucleotide sequence ID" value="NZ_SACL01000003.1"/>
</dbReference>
<dbReference type="PANTHER" id="PTHR12526">
    <property type="entry name" value="GLYCOSYLTRANSFERASE"/>
    <property type="match status" value="1"/>
</dbReference>
<dbReference type="EMBL" id="SACL01000003">
    <property type="protein sequence ID" value="RVT96722.1"/>
    <property type="molecule type" value="Genomic_DNA"/>
</dbReference>
<dbReference type="AlphaFoldDB" id="A0A437MGI2"/>
<evidence type="ECO:0000313" key="3">
    <source>
        <dbReference type="EMBL" id="RVT96722.1"/>
    </source>
</evidence>
<proteinExistence type="predicted"/>
<dbReference type="Pfam" id="PF00534">
    <property type="entry name" value="Glycos_transf_1"/>
    <property type="match status" value="1"/>
</dbReference>
<dbReference type="InterPro" id="IPR028098">
    <property type="entry name" value="Glyco_trans_4-like_N"/>
</dbReference>
<keyword evidence="3" id="KW-0808">Transferase</keyword>
<dbReference type="PANTHER" id="PTHR12526:SF636">
    <property type="entry name" value="BLL3647 PROTEIN"/>
    <property type="match status" value="1"/>
</dbReference>
<dbReference type="SUPFAM" id="SSF53756">
    <property type="entry name" value="UDP-Glycosyltransferase/glycogen phosphorylase"/>
    <property type="match status" value="1"/>
</dbReference>
<accession>A0A437MGI2</accession>
<dbReference type="Pfam" id="PF13439">
    <property type="entry name" value="Glyco_transf_4"/>
    <property type="match status" value="1"/>
</dbReference>
<dbReference type="Proteomes" id="UP000282957">
    <property type="component" value="Unassembled WGS sequence"/>
</dbReference>
<protein>
    <submittedName>
        <fullName evidence="3">Glycosyltransferase family 1 protein</fullName>
    </submittedName>
</protein>
<feature type="domain" description="Glycosyltransferase subfamily 4-like N-terminal" evidence="2">
    <location>
        <begin position="14"/>
        <end position="147"/>
    </location>
</feature>
<feature type="domain" description="Glycosyl transferase family 1" evidence="1">
    <location>
        <begin position="166"/>
        <end position="319"/>
    </location>
</feature>
<keyword evidence="4" id="KW-1185">Reference proteome</keyword>
<evidence type="ECO:0000313" key="4">
    <source>
        <dbReference type="Proteomes" id="UP000282957"/>
    </source>
</evidence>
<reference evidence="3 4" key="1">
    <citation type="submission" date="2019-01" db="EMBL/GenBank/DDBJ databases">
        <authorList>
            <person name="Chen W.-M."/>
        </authorList>
    </citation>
    <scope>NUCLEOTIDE SEQUENCE [LARGE SCALE GENOMIC DNA]</scope>
    <source>
        <strain evidence="3 4">CCP-6</strain>
    </source>
</reference>
<dbReference type="InterPro" id="IPR001296">
    <property type="entry name" value="Glyco_trans_1"/>
</dbReference>
<evidence type="ECO:0000259" key="1">
    <source>
        <dbReference type="Pfam" id="PF00534"/>
    </source>
</evidence>
<comment type="caution">
    <text evidence="3">The sequence shown here is derived from an EMBL/GenBank/DDBJ whole genome shotgun (WGS) entry which is preliminary data.</text>
</comment>
<gene>
    <name evidence="3" type="ORF">EOD42_09925</name>
</gene>
<dbReference type="OrthoDB" id="186663at2"/>
<organism evidence="3 4">
    <name type="scientific">Rhodovarius crocodyli</name>
    <dbReference type="NCBI Taxonomy" id="1979269"/>
    <lineage>
        <taxon>Bacteria</taxon>
        <taxon>Pseudomonadati</taxon>
        <taxon>Pseudomonadota</taxon>
        <taxon>Alphaproteobacteria</taxon>
        <taxon>Acetobacterales</taxon>
        <taxon>Roseomonadaceae</taxon>
        <taxon>Rhodovarius</taxon>
    </lineage>
</organism>
<sequence>MITLLTQCFPPDHGGIETLMGQMAEALHAAGHPVTVLADHIRGGAPEPAWPFPVRRFGGPRPWRRWRKSRAVGSGPVIADSWKSLEALPARTGPVLVLAHGNEVLRTEGARGERIRAALSRATVVAANSRYTAGLLAGLHPDVSVINLPVKPPPPGGRVARRGDHIISLGRLEPRKGMDMVLRALPGLPDARYTIIGEGADRPRLEALAAELGVAERVRFAGAVDDTRKAALLSAADIFAMPARREGASVEGYGLVYLEAAWFGLPGVAGQEGGAADAVLDGETGLLVDGTDAAAVQAALARLLGDSALRERLGAAARARVENELSWKAVLPRYLAALGL</sequence>
<dbReference type="Gene3D" id="3.40.50.2000">
    <property type="entry name" value="Glycogen Phosphorylase B"/>
    <property type="match status" value="2"/>
</dbReference>
<dbReference type="GO" id="GO:0016757">
    <property type="term" value="F:glycosyltransferase activity"/>
    <property type="evidence" value="ECO:0007669"/>
    <property type="project" value="InterPro"/>
</dbReference>
<evidence type="ECO:0000259" key="2">
    <source>
        <dbReference type="Pfam" id="PF13439"/>
    </source>
</evidence>
<dbReference type="CDD" id="cd03801">
    <property type="entry name" value="GT4_PimA-like"/>
    <property type="match status" value="1"/>
</dbReference>
<name>A0A437MGI2_9PROT</name>